<proteinExistence type="predicted"/>
<keyword evidence="8" id="KW-0472">Membrane</keyword>
<organism evidence="10 11">
    <name type="scientific">Diplocloster modestus</name>
    <dbReference type="NCBI Taxonomy" id="2850322"/>
    <lineage>
        <taxon>Bacteria</taxon>
        <taxon>Bacillati</taxon>
        <taxon>Bacillota</taxon>
        <taxon>Clostridia</taxon>
        <taxon>Lachnospirales</taxon>
        <taxon>Lachnospiraceae</taxon>
        <taxon>Diplocloster</taxon>
    </lineage>
</organism>
<evidence type="ECO:0000256" key="2">
    <source>
        <dbReference type="ARBA" id="ARBA00022475"/>
    </source>
</evidence>
<dbReference type="InterPro" id="IPR027417">
    <property type="entry name" value="P-loop_NTPase"/>
</dbReference>
<dbReference type="PANTHER" id="PTHR43790">
    <property type="entry name" value="CARBOHYDRATE TRANSPORT ATP-BINDING PROTEIN MG119-RELATED"/>
    <property type="match status" value="1"/>
</dbReference>
<keyword evidence="6 10" id="KW-0067">ATP-binding</keyword>
<protein>
    <submittedName>
        <fullName evidence="10">Sugar ABC transporter ATP-binding protein</fullName>
    </submittedName>
</protein>
<gene>
    <name evidence="10" type="ORF">KTH90_08960</name>
</gene>
<evidence type="ECO:0000256" key="4">
    <source>
        <dbReference type="ARBA" id="ARBA00022737"/>
    </source>
</evidence>
<evidence type="ECO:0000256" key="8">
    <source>
        <dbReference type="ARBA" id="ARBA00023136"/>
    </source>
</evidence>
<evidence type="ECO:0000313" key="11">
    <source>
        <dbReference type="Proteomes" id="UP001314681"/>
    </source>
</evidence>
<dbReference type="EMBL" id="JAHQCX010000005">
    <property type="protein sequence ID" value="MBU9726143.1"/>
    <property type="molecule type" value="Genomic_DNA"/>
</dbReference>
<keyword evidence="7" id="KW-1278">Translocase</keyword>
<dbReference type="RefSeq" id="WP_238726656.1">
    <property type="nucleotide sequence ID" value="NZ_JAHQCX010000005.1"/>
</dbReference>
<keyword evidence="5" id="KW-0547">Nucleotide-binding</keyword>
<sequence>MGDYILELKDVVKTFGGVQALKGVSFQLKPGEIHALMGENGAGKSTFIKVITGVHQPDSGTMLLEGEQVTFRSPLESARMGIAAIYQHVTAFPDLTVTENIFMGQEIKNKIGLYNWKRMNQKAKELIAPLSPALDVHKPMSALSVAEQQLVEIAKALSRNARIMIMDEPTASLTNHECEELYRITENLRDQGVSIIFITHKFEDMYRLASRVTVFRDAEYIGCWDVDGITNHDLISKMVGRELNQMYPVKTAQIGEVVFAVEGISREGYFKDVSFDVRQGEIVALTGLVGAGRTEVCQSIFGIMPPATGSLKLNGREIHVRSPKDAFRFGIGMLPEDRQIQGLINELPIYQNVTSAAMDKFLNYGILNVEQEKEAARGFCQKIQLKAESIQAPPSSLSGGNQQKVVFAKLLNCDLKVLILDEPTKGIDVGAKSSIYEIMNELASGGYAIIMVSSEMPEVLGMADRIVVMKAGRVTGTFEKGEATQEMILEASLRQKEAGA</sequence>
<evidence type="ECO:0000256" key="1">
    <source>
        <dbReference type="ARBA" id="ARBA00022448"/>
    </source>
</evidence>
<evidence type="ECO:0000313" key="10">
    <source>
        <dbReference type="EMBL" id="MBU9726143.1"/>
    </source>
</evidence>
<dbReference type="Gene3D" id="3.40.50.300">
    <property type="entry name" value="P-loop containing nucleotide triphosphate hydrolases"/>
    <property type="match status" value="2"/>
</dbReference>
<keyword evidence="2" id="KW-1003">Cell membrane</keyword>
<evidence type="ECO:0000256" key="3">
    <source>
        <dbReference type="ARBA" id="ARBA00022597"/>
    </source>
</evidence>
<dbReference type="CDD" id="cd03215">
    <property type="entry name" value="ABC_Carb_Monos_II"/>
    <property type="match status" value="1"/>
</dbReference>
<name>A0ABS6K6K7_9FIRM</name>
<dbReference type="InterPro" id="IPR003593">
    <property type="entry name" value="AAA+_ATPase"/>
</dbReference>
<dbReference type="Proteomes" id="UP001314681">
    <property type="component" value="Unassembled WGS sequence"/>
</dbReference>
<comment type="caution">
    <text evidence="10">The sequence shown here is derived from an EMBL/GenBank/DDBJ whole genome shotgun (WGS) entry which is preliminary data.</text>
</comment>
<dbReference type="GO" id="GO:0005524">
    <property type="term" value="F:ATP binding"/>
    <property type="evidence" value="ECO:0007669"/>
    <property type="project" value="UniProtKB-KW"/>
</dbReference>
<dbReference type="SMART" id="SM00382">
    <property type="entry name" value="AAA"/>
    <property type="match status" value="2"/>
</dbReference>
<evidence type="ECO:0000259" key="9">
    <source>
        <dbReference type="PROSITE" id="PS50893"/>
    </source>
</evidence>
<keyword evidence="11" id="KW-1185">Reference proteome</keyword>
<keyword evidence="1" id="KW-0813">Transport</keyword>
<dbReference type="PANTHER" id="PTHR43790:SF3">
    <property type="entry name" value="D-ALLOSE IMPORT ATP-BINDING PROTEIN ALSA-RELATED"/>
    <property type="match status" value="1"/>
</dbReference>
<dbReference type="InterPro" id="IPR050107">
    <property type="entry name" value="ABC_carbohydrate_import_ATPase"/>
</dbReference>
<evidence type="ECO:0000256" key="6">
    <source>
        <dbReference type="ARBA" id="ARBA00022840"/>
    </source>
</evidence>
<dbReference type="Pfam" id="PF00005">
    <property type="entry name" value="ABC_tran"/>
    <property type="match status" value="2"/>
</dbReference>
<evidence type="ECO:0000256" key="7">
    <source>
        <dbReference type="ARBA" id="ARBA00022967"/>
    </source>
</evidence>
<dbReference type="InterPro" id="IPR017871">
    <property type="entry name" value="ABC_transporter-like_CS"/>
</dbReference>
<dbReference type="PROSITE" id="PS50893">
    <property type="entry name" value="ABC_TRANSPORTER_2"/>
    <property type="match status" value="2"/>
</dbReference>
<feature type="domain" description="ABC transporter" evidence="9">
    <location>
        <begin position="252"/>
        <end position="496"/>
    </location>
</feature>
<dbReference type="PROSITE" id="PS00211">
    <property type="entry name" value="ABC_TRANSPORTER_1"/>
    <property type="match status" value="1"/>
</dbReference>
<evidence type="ECO:0000256" key="5">
    <source>
        <dbReference type="ARBA" id="ARBA00022741"/>
    </source>
</evidence>
<reference evidence="10 11" key="1">
    <citation type="submission" date="2021-06" db="EMBL/GenBank/DDBJ databases">
        <title>Description of novel taxa of the family Lachnospiraceae.</title>
        <authorList>
            <person name="Chaplin A.V."/>
            <person name="Sokolova S.R."/>
            <person name="Pikina A.P."/>
            <person name="Korzhanova M."/>
            <person name="Belova V."/>
            <person name="Korostin D."/>
            <person name="Efimov B.A."/>
        </authorList>
    </citation>
    <scope>NUCLEOTIDE SEQUENCE [LARGE SCALE GENOMIC DNA]</scope>
    <source>
        <strain evidence="10 11">ASD4241</strain>
    </source>
</reference>
<feature type="domain" description="ABC transporter" evidence="9">
    <location>
        <begin position="6"/>
        <end position="242"/>
    </location>
</feature>
<dbReference type="InterPro" id="IPR003439">
    <property type="entry name" value="ABC_transporter-like_ATP-bd"/>
</dbReference>
<dbReference type="SUPFAM" id="SSF52540">
    <property type="entry name" value="P-loop containing nucleoside triphosphate hydrolases"/>
    <property type="match status" value="2"/>
</dbReference>
<keyword evidence="4" id="KW-0677">Repeat</keyword>
<accession>A0ABS6K6K7</accession>
<dbReference type="CDD" id="cd03216">
    <property type="entry name" value="ABC_Carb_Monos_I"/>
    <property type="match status" value="1"/>
</dbReference>
<keyword evidence="3" id="KW-0762">Sugar transport</keyword>